<comment type="caution">
    <text evidence="2">The sequence shown here is derived from an EMBL/GenBank/DDBJ whole genome shotgun (WGS) entry which is preliminary data.</text>
</comment>
<keyword evidence="1" id="KW-0732">Signal</keyword>
<dbReference type="Proteomes" id="UP001418222">
    <property type="component" value="Unassembled WGS sequence"/>
</dbReference>
<gene>
    <name evidence="2" type="ORF">KSP39_PZI013690</name>
</gene>
<sequence>MCRSIPAMAFPKFLFFFLVSLALFLIANAADSKIARRMLGQEVPDATNSEEMQQLAKFAVNKANQEYADRMLRSSGMVVPESENLVFSLVQSATWWPEMGGKIYFLNIAVTKRENTILGLFQPKVLLISDTPGLLSWTFTVIA</sequence>
<proteinExistence type="predicted"/>
<evidence type="ECO:0000313" key="2">
    <source>
        <dbReference type="EMBL" id="KAK8936345.1"/>
    </source>
</evidence>
<name>A0AAP0G442_9ASPA</name>
<reference evidence="2 3" key="1">
    <citation type="journal article" date="2022" name="Nat. Plants">
        <title>Genomes of leafy and leafless Platanthera orchids illuminate the evolution of mycoheterotrophy.</title>
        <authorList>
            <person name="Li M.H."/>
            <person name="Liu K.W."/>
            <person name="Li Z."/>
            <person name="Lu H.C."/>
            <person name="Ye Q.L."/>
            <person name="Zhang D."/>
            <person name="Wang J.Y."/>
            <person name="Li Y.F."/>
            <person name="Zhong Z.M."/>
            <person name="Liu X."/>
            <person name="Yu X."/>
            <person name="Liu D.K."/>
            <person name="Tu X.D."/>
            <person name="Liu B."/>
            <person name="Hao Y."/>
            <person name="Liao X.Y."/>
            <person name="Jiang Y.T."/>
            <person name="Sun W.H."/>
            <person name="Chen J."/>
            <person name="Chen Y.Q."/>
            <person name="Ai Y."/>
            <person name="Zhai J.W."/>
            <person name="Wu S.S."/>
            <person name="Zhou Z."/>
            <person name="Hsiao Y.Y."/>
            <person name="Wu W.L."/>
            <person name="Chen Y.Y."/>
            <person name="Lin Y.F."/>
            <person name="Hsu J.L."/>
            <person name="Li C.Y."/>
            <person name="Wang Z.W."/>
            <person name="Zhao X."/>
            <person name="Zhong W.Y."/>
            <person name="Ma X.K."/>
            <person name="Ma L."/>
            <person name="Huang J."/>
            <person name="Chen G.Z."/>
            <person name="Huang M.Z."/>
            <person name="Huang L."/>
            <person name="Peng D.H."/>
            <person name="Luo Y.B."/>
            <person name="Zou S.Q."/>
            <person name="Chen S.P."/>
            <person name="Lan S."/>
            <person name="Tsai W.C."/>
            <person name="Van de Peer Y."/>
            <person name="Liu Z.J."/>
        </authorList>
    </citation>
    <scope>NUCLEOTIDE SEQUENCE [LARGE SCALE GENOMIC DNA]</scope>
    <source>
        <strain evidence="2">Lor287</strain>
    </source>
</reference>
<keyword evidence="3" id="KW-1185">Reference proteome</keyword>
<dbReference type="AlphaFoldDB" id="A0AAP0G442"/>
<organism evidence="2 3">
    <name type="scientific">Platanthera zijinensis</name>
    <dbReference type="NCBI Taxonomy" id="2320716"/>
    <lineage>
        <taxon>Eukaryota</taxon>
        <taxon>Viridiplantae</taxon>
        <taxon>Streptophyta</taxon>
        <taxon>Embryophyta</taxon>
        <taxon>Tracheophyta</taxon>
        <taxon>Spermatophyta</taxon>
        <taxon>Magnoliopsida</taxon>
        <taxon>Liliopsida</taxon>
        <taxon>Asparagales</taxon>
        <taxon>Orchidaceae</taxon>
        <taxon>Orchidoideae</taxon>
        <taxon>Orchideae</taxon>
        <taxon>Orchidinae</taxon>
        <taxon>Platanthera</taxon>
    </lineage>
</organism>
<dbReference type="Gene3D" id="3.10.450.10">
    <property type="match status" value="1"/>
</dbReference>
<evidence type="ECO:0000313" key="3">
    <source>
        <dbReference type="Proteomes" id="UP001418222"/>
    </source>
</evidence>
<dbReference type="EMBL" id="JBBWWQ010000011">
    <property type="protein sequence ID" value="KAK8936345.1"/>
    <property type="molecule type" value="Genomic_DNA"/>
</dbReference>
<protein>
    <submittedName>
        <fullName evidence="2">Uncharacterized protein</fullName>
    </submittedName>
</protein>
<feature type="signal peptide" evidence="1">
    <location>
        <begin position="1"/>
        <end position="29"/>
    </location>
</feature>
<accession>A0AAP0G442</accession>
<feature type="chain" id="PRO_5042861611" evidence="1">
    <location>
        <begin position="30"/>
        <end position="143"/>
    </location>
</feature>
<evidence type="ECO:0000256" key="1">
    <source>
        <dbReference type="SAM" id="SignalP"/>
    </source>
</evidence>